<evidence type="ECO:0000313" key="4">
    <source>
        <dbReference type="EMBL" id="QNK41510.1"/>
    </source>
</evidence>
<protein>
    <submittedName>
        <fullName evidence="3">D-alanyl-D-alanine carboxypeptidase</fullName>
        <ecNumber evidence="3">3.4.16.4</ecNumber>
    </submittedName>
    <submittedName>
        <fullName evidence="4">M15 family metallopeptidase</fullName>
    </submittedName>
</protein>
<gene>
    <name evidence="3" type="primary">vanYB</name>
    <name evidence="3" type="ORF">CAFE_00730</name>
    <name evidence="4" type="ORF">HCR03_04370</name>
</gene>
<dbReference type="KEGG" id="cfem:HCR03_04370"/>
<accession>A0A6N8HUW7</accession>
<dbReference type="EC" id="3.4.16.4" evidence="3"/>
<dbReference type="Gene3D" id="3.30.1380.10">
    <property type="match status" value="1"/>
</dbReference>
<keyword evidence="1" id="KW-0812">Transmembrane</keyword>
<dbReference type="AlphaFoldDB" id="A0A6N8HUW7"/>
<dbReference type="Pfam" id="PF02557">
    <property type="entry name" value="VanY"/>
    <property type="match status" value="1"/>
</dbReference>
<sequence>MGNHKKGFRNFLFVFAGFVSVFVFFAACVITFLEVYSYRDSREEAANAGAASSGVSSAASAASPSSGGTSAAASTDKNLILVNYSHKLPDNYDPDLITVYEVQINRRAAAAYEKMNAAAAADGISLWISSAYRSSERQSELFQEEIEGYSKSYSSPDEAEAYAEKSVARPGYSEHSTGLALDLNGVRDDFDTTPAFQWLDEHAQDYGFILRYRKDKQEITKIKYEPWHYRYVGVENARMMKEKDLCLEEYLDFLQKKGNVH</sequence>
<keyword evidence="3" id="KW-0121">Carboxypeptidase</keyword>
<dbReference type="CDD" id="cd14852">
    <property type="entry name" value="LD-carboxypeptidase"/>
    <property type="match status" value="1"/>
</dbReference>
<dbReference type="EMBL" id="VWXL01000003">
    <property type="protein sequence ID" value="MVB09417.1"/>
    <property type="molecule type" value="Genomic_DNA"/>
</dbReference>
<dbReference type="InterPro" id="IPR058193">
    <property type="entry name" value="VanY/YodJ_core_dom"/>
</dbReference>
<keyword evidence="1" id="KW-1133">Transmembrane helix</keyword>
<evidence type="ECO:0000256" key="1">
    <source>
        <dbReference type="SAM" id="Phobius"/>
    </source>
</evidence>
<keyword evidence="5" id="KW-1185">Reference proteome</keyword>
<dbReference type="Proteomes" id="UP000515909">
    <property type="component" value="Chromosome"/>
</dbReference>
<accession>A0A7G8TD19</accession>
<dbReference type="InterPro" id="IPR009045">
    <property type="entry name" value="Zn_M74/Hedgehog-like"/>
</dbReference>
<dbReference type="SUPFAM" id="SSF55166">
    <property type="entry name" value="Hedgehog/DD-peptidase"/>
    <property type="match status" value="1"/>
</dbReference>
<proteinExistence type="predicted"/>
<dbReference type="Proteomes" id="UP000469440">
    <property type="component" value="Unassembled WGS sequence"/>
</dbReference>
<dbReference type="GO" id="GO:0009002">
    <property type="term" value="F:serine-type D-Ala-D-Ala carboxypeptidase activity"/>
    <property type="evidence" value="ECO:0007669"/>
    <property type="project" value="UniProtKB-EC"/>
</dbReference>
<reference evidence="3 5" key="1">
    <citation type="submission" date="2019-09" db="EMBL/GenBank/DDBJ databases">
        <title>Genome sequence of Clostridium sp. EA1.</title>
        <authorList>
            <person name="Poehlein A."/>
            <person name="Bengelsdorf F.R."/>
            <person name="Daniel R."/>
        </authorList>
    </citation>
    <scope>NUCLEOTIDE SEQUENCE [LARGE SCALE GENOMIC DNA]</scope>
    <source>
        <strain evidence="3 5">EA1</strain>
    </source>
</reference>
<dbReference type="PANTHER" id="PTHR34385:SF1">
    <property type="entry name" value="PEPTIDOGLYCAN L-ALANYL-D-GLUTAMATE ENDOPEPTIDASE CWLK"/>
    <property type="match status" value="1"/>
</dbReference>
<keyword evidence="3" id="KW-0645">Protease</keyword>
<name>A0A6N8HUW7_9FIRM</name>
<dbReference type="InterPro" id="IPR052179">
    <property type="entry name" value="DD-CPase-like"/>
</dbReference>
<keyword evidence="3" id="KW-0378">Hydrolase</keyword>
<evidence type="ECO:0000313" key="3">
    <source>
        <dbReference type="EMBL" id="MVB09417.1"/>
    </source>
</evidence>
<dbReference type="RefSeq" id="WP_066643321.1">
    <property type="nucleotide sequence ID" value="NZ_CP060286.1"/>
</dbReference>
<dbReference type="PROSITE" id="PS51257">
    <property type="entry name" value="PROKAR_LIPOPROTEIN"/>
    <property type="match status" value="1"/>
</dbReference>
<dbReference type="GO" id="GO:0006508">
    <property type="term" value="P:proteolysis"/>
    <property type="evidence" value="ECO:0007669"/>
    <property type="project" value="InterPro"/>
</dbReference>
<organism evidence="3 5">
    <name type="scientific">Caproicibacter fermentans</name>
    <dbReference type="NCBI Taxonomy" id="2576756"/>
    <lineage>
        <taxon>Bacteria</taxon>
        <taxon>Bacillati</taxon>
        <taxon>Bacillota</taxon>
        <taxon>Clostridia</taxon>
        <taxon>Eubacteriales</taxon>
        <taxon>Acutalibacteraceae</taxon>
        <taxon>Caproicibacter</taxon>
    </lineage>
</organism>
<dbReference type="PANTHER" id="PTHR34385">
    <property type="entry name" value="D-ALANYL-D-ALANINE CARBOXYPEPTIDASE"/>
    <property type="match status" value="1"/>
</dbReference>
<feature type="transmembrane region" description="Helical" evidence="1">
    <location>
        <begin position="12"/>
        <end position="33"/>
    </location>
</feature>
<dbReference type="OrthoDB" id="9792074at2"/>
<dbReference type="EMBL" id="CP060286">
    <property type="protein sequence ID" value="QNK41510.1"/>
    <property type="molecule type" value="Genomic_DNA"/>
</dbReference>
<dbReference type="InterPro" id="IPR003709">
    <property type="entry name" value="VanY-like_core_dom"/>
</dbReference>
<evidence type="ECO:0000259" key="2">
    <source>
        <dbReference type="Pfam" id="PF02557"/>
    </source>
</evidence>
<evidence type="ECO:0000313" key="6">
    <source>
        <dbReference type="Proteomes" id="UP000515909"/>
    </source>
</evidence>
<reference evidence="4 6" key="2">
    <citation type="submission" date="2020-08" db="EMBL/GenBank/DDBJ databases">
        <title>The isolate Caproiciproducens sp. 7D4C2 produces n-caproate at mildly acidic conditions from hexoses: genome and rBOX comparison with related strains and chain-elongating bacteria.</title>
        <authorList>
            <person name="Esquivel-Elizondo S."/>
            <person name="Bagci C."/>
            <person name="Temovska M."/>
            <person name="Jeon B.S."/>
            <person name="Bessarab I."/>
            <person name="Williams R.B.H."/>
            <person name="Huson D.H."/>
            <person name="Angenent L.T."/>
        </authorList>
    </citation>
    <scope>NUCLEOTIDE SEQUENCE [LARGE SCALE GENOMIC DNA]</scope>
    <source>
        <strain evidence="4 6">7D4C2</strain>
    </source>
</reference>
<keyword evidence="1" id="KW-0472">Membrane</keyword>
<evidence type="ECO:0000313" key="5">
    <source>
        <dbReference type="Proteomes" id="UP000469440"/>
    </source>
</evidence>
<feature type="domain" description="D-alanyl-D-alanine carboxypeptidase-like core" evidence="2">
    <location>
        <begin position="103"/>
        <end position="233"/>
    </location>
</feature>